<evidence type="ECO:0000256" key="3">
    <source>
        <dbReference type="ARBA" id="ARBA00023136"/>
    </source>
</evidence>
<comment type="caution">
    <text evidence="6">The sequence shown here is derived from an EMBL/GenBank/DDBJ whole genome shotgun (WGS) entry which is preliminary data.</text>
</comment>
<dbReference type="PROSITE" id="PS50850">
    <property type="entry name" value="MFS"/>
    <property type="match status" value="1"/>
</dbReference>
<keyword evidence="1 4" id="KW-0812">Transmembrane</keyword>
<feature type="transmembrane region" description="Helical" evidence="4">
    <location>
        <begin position="262"/>
        <end position="284"/>
    </location>
</feature>
<feature type="transmembrane region" description="Helical" evidence="4">
    <location>
        <begin position="321"/>
        <end position="343"/>
    </location>
</feature>
<dbReference type="Pfam" id="PF07690">
    <property type="entry name" value="MFS_1"/>
    <property type="match status" value="1"/>
</dbReference>
<keyword evidence="2 4" id="KW-1133">Transmembrane helix</keyword>
<dbReference type="PANTHER" id="PTHR23539">
    <property type="entry name" value="MFS TRANSPORTER"/>
    <property type="match status" value="1"/>
</dbReference>
<dbReference type="EMBL" id="JACDQQ010000529">
    <property type="protein sequence ID" value="MBA0084419.1"/>
    <property type="molecule type" value="Genomic_DNA"/>
</dbReference>
<feature type="transmembrane region" description="Helical" evidence="4">
    <location>
        <begin position="151"/>
        <end position="170"/>
    </location>
</feature>
<evidence type="ECO:0000313" key="7">
    <source>
        <dbReference type="Proteomes" id="UP000567293"/>
    </source>
</evidence>
<dbReference type="Proteomes" id="UP000567293">
    <property type="component" value="Unassembled WGS sequence"/>
</dbReference>
<proteinExistence type="predicted"/>
<dbReference type="PANTHER" id="PTHR23539:SF1">
    <property type="entry name" value="MAJOR FACILITATOR SUPERFAMILY (MFS) PROFILE DOMAIN-CONTAINING PROTEIN"/>
    <property type="match status" value="1"/>
</dbReference>
<protein>
    <submittedName>
        <fullName evidence="6">MFS transporter</fullName>
    </submittedName>
</protein>
<keyword evidence="3 4" id="KW-0472">Membrane</keyword>
<evidence type="ECO:0000259" key="5">
    <source>
        <dbReference type="PROSITE" id="PS50850"/>
    </source>
</evidence>
<dbReference type="SUPFAM" id="SSF103473">
    <property type="entry name" value="MFS general substrate transporter"/>
    <property type="match status" value="1"/>
</dbReference>
<dbReference type="Gene3D" id="1.20.1250.20">
    <property type="entry name" value="MFS general substrate transporter like domains"/>
    <property type="match status" value="2"/>
</dbReference>
<evidence type="ECO:0000313" key="6">
    <source>
        <dbReference type="EMBL" id="MBA0084419.1"/>
    </source>
</evidence>
<feature type="domain" description="Major facilitator superfamily (MFS) profile" evidence="5">
    <location>
        <begin position="228"/>
        <end position="346"/>
    </location>
</feature>
<feature type="transmembrane region" description="Helical" evidence="4">
    <location>
        <begin position="85"/>
        <end position="104"/>
    </location>
</feature>
<dbReference type="GO" id="GO:0022857">
    <property type="term" value="F:transmembrane transporter activity"/>
    <property type="evidence" value="ECO:0007669"/>
    <property type="project" value="InterPro"/>
</dbReference>
<feature type="non-terminal residue" evidence="6">
    <location>
        <position position="346"/>
    </location>
</feature>
<name>A0A7V8SW09_9BACT</name>
<feature type="transmembrane region" description="Helical" evidence="4">
    <location>
        <begin position="229"/>
        <end position="256"/>
    </location>
</feature>
<feature type="transmembrane region" description="Helical" evidence="4">
    <location>
        <begin position="25"/>
        <end position="43"/>
    </location>
</feature>
<evidence type="ECO:0000256" key="4">
    <source>
        <dbReference type="SAM" id="Phobius"/>
    </source>
</evidence>
<keyword evidence="7" id="KW-1185">Reference proteome</keyword>
<dbReference type="AlphaFoldDB" id="A0A7V8SW09"/>
<dbReference type="InterPro" id="IPR036259">
    <property type="entry name" value="MFS_trans_sf"/>
</dbReference>
<feature type="transmembrane region" description="Helical" evidence="4">
    <location>
        <begin position="296"/>
        <end position="315"/>
    </location>
</feature>
<feature type="transmembrane region" description="Helical" evidence="4">
    <location>
        <begin position="176"/>
        <end position="193"/>
    </location>
</feature>
<evidence type="ECO:0000256" key="2">
    <source>
        <dbReference type="ARBA" id="ARBA00022989"/>
    </source>
</evidence>
<reference evidence="6" key="1">
    <citation type="submission" date="2020-06" db="EMBL/GenBank/DDBJ databases">
        <title>Legume-microbial interactions unlock mineral nutrients during tropical forest succession.</title>
        <authorList>
            <person name="Epihov D.Z."/>
        </authorList>
    </citation>
    <scope>NUCLEOTIDE SEQUENCE [LARGE SCALE GENOMIC DNA]</scope>
    <source>
        <strain evidence="6">Pan2503</strain>
    </source>
</reference>
<feature type="transmembrane region" description="Helical" evidence="4">
    <location>
        <begin position="55"/>
        <end position="73"/>
    </location>
</feature>
<sequence>MAFVVALPHAAEHSPSRASLNGLDGINFFNAAMLAGFGPYVAVYLAEQKWTQENIGFVLTASGLAGLLALMPGGELLDTVRSKRALAALGASMVAVTALAIGIWPDFPVVFTALVLHGTTGAFLGPAIAAISLGIVGHLAFSEQLGRNQRFASAGSLIATGLMGLIGYLLTYQAMFLIAAALGLPLLVALAAIRPADIDFARSCGAAHPDAPTQRARTTHRCLWKNPAVLTFAAGLFLFQLANAAMLPVVGAALVYDGESRSSVIVAALIILPQIVVALLAPWVGRQARRWGRRPLLLIGFGALPIRALLFALTADPLFLVGLQLLDGISAAIVGVLAVLVTADLT</sequence>
<evidence type="ECO:0000256" key="1">
    <source>
        <dbReference type="ARBA" id="ARBA00022692"/>
    </source>
</evidence>
<accession>A0A7V8SW09</accession>
<gene>
    <name evidence="6" type="ORF">HRJ53_05440</name>
</gene>
<dbReference type="InterPro" id="IPR020846">
    <property type="entry name" value="MFS_dom"/>
</dbReference>
<organism evidence="6 7">
    <name type="scientific">Candidatus Acidiferrum panamense</name>
    <dbReference type="NCBI Taxonomy" id="2741543"/>
    <lineage>
        <taxon>Bacteria</taxon>
        <taxon>Pseudomonadati</taxon>
        <taxon>Acidobacteriota</taxon>
        <taxon>Terriglobia</taxon>
        <taxon>Candidatus Acidiferrales</taxon>
        <taxon>Candidatus Acidiferrum</taxon>
    </lineage>
</organism>
<feature type="transmembrane region" description="Helical" evidence="4">
    <location>
        <begin position="110"/>
        <end position="139"/>
    </location>
</feature>
<dbReference type="InterPro" id="IPR011701">
    <property type="entry name" value="MFS"/>
</dbReference>